<dbReference type="InterPro" id="IPR015510">
    <property type="entry name" value="PGRP"/>
</dbReference>
<dbReference type="Pfam" id="PF01510">
    <property type="entry name" value="Amidase_2"/>
    <property type="match status" value="1"/>
</dbReference>
<dbReference type="STRING" id="1196353.SAMN05444921_10242"/>
<proteinExistence type="inferred from homology"/>
<dbReference type="InterPro" id="IPR028994">
    <property type="entry name" value="Integrin_alpha_N"/>
</dbReference>
<evidence type="ECO:0000313" key="8">
    <source>
        <dbReference type="Proteomes" id="UP000199063"/>
    </source>
</evidence>
<feature type="chain" id="PRO_5039016768" evidence="4">
    <location>
        <begin position="25"/>
        <end position="561"/>
    </location>
</feature>
<feature type="region of interest" description="Disordered" evidence="3">
    <location>
        <begin position="167"/>
        <end position="189"/>
    </location>
</feature>
<dbReference type="AlphaFoldDB" id="A0A1G9NQN6"/>
<dbReference type="InterPro" id="IPR013517">
    <property type="entry name" value="FG-GAP"/>
</dbReference>
<feature type="region of interest" description="Disordered" evidence="3">
    <location>
        <begin position="105"/>
        <end position="140"/>
    </location>
</feature>
<keyword evidence="8" id="KW-1185">Reference proteome</keyword>
<dbReference type="Proteomes" id="UP000199063">
    <property type="component" value="Unassembled WGS sequence"/>
</dbReference>
<dbReference type="InterPro" id="IPR006619">
    <property type="entry name" value="PGRP_domain_met/bac"/>
</dbReference>
<dbReference type="SMART" id="SM00644">
    <property type="entry name" value="Ami_2"/>
    <property type="match status" value="1"/>
</dbReference>
<evidence type="ECO:0000256" key="2">
    <source>
        <dbReference type="ARBA" id="ARBA00022729"/>
    </source>
</evidence>
<dbReference type="SUPFAM" id="SSF55846">
    <property type="entry name" value="N-acetylmuramoyl-L-alanine amidase-like"/>
    <property type="match status" value="1"/>
</dbReference>
<evidence type="ECO:0000259" key="6">
    <source>
        <dbReference type="SMART" id="SM00701"/>
    </source>
</evidence>
<sequence>MRCRPVAFTAACTAAVCLTGLTAAAPPSAPGSPSVSPVRSPASPAREADAPGAGRIHSVPVPGDDPAQRSLPARTTEPFSLVGVTWDDPDAELVGTAEVRTRDGRTGVWSPWHPLDMDVRTPETGPGQPSAGLRAGSRPLWTGPSDGVQLRAEGQALPRGLRVELVDPQGGAPAPPSAARTEAPAGAPPMTMRAGWGADESKVGGPPTYNSTTKAVFVHHTAGSNTYQCADSPAIVRAVFTYHVEGQGWNDIGYHFLVDKCGRIFEGRAGGVDRPVQGAHTYGFNVDTSSVSVIGDYSTATTTSAVRDAVAKLASWKLGLYGLPVNGTTTLTASVDNGKFRQGQRVTLPRLPGHRDAYPTECPGGNLYADLPAIRLSAAAQDDGSGAGDPETSPVPWPHDPGGEAAAVVPDDAEEQDSAGGDFDGDGDRDLAVGYRTPEGAAPLVVLSDPARGRPTASPTVLMGAGGSALASGDMNGDGYDDLAVSTGRGIVTYHGSPTGLSTAGAPTLAVGADAEALTAQDLDGDGYADLLAGSEVIASGGPLGLTVPGGGPAAAGGQGT</sequence>
<dbReference type="SUPFAM" id="SSF69318">
    <property type="entry name" value="Integrin alpha N-terminal domain"/>
    <property type="match status" value="1"/>
</dbReference>
<feature type="compositionally biased region" description="Low complexity" evidence="3">
    <location>
        <begin position="25"/>
        <end position="45"/>
    </location>
</feature>
<evidence type="ECO:0000259" key="5">
    <source>
        <dbReference type="SMART" id="SM00644"/>
    </source>
</evidence>
<dbReference type="GeneID" id="40827995"/>
<dbReference type="SMART" id="SM00701">
    <property type="entry name" value="PGRP"/>
    <property type="match status" value="1"/>
</dbReference>
<dbReference type="CDD" id="cd06583">
    <property type="entry name" value="PGRP"/>
    <property type="match status" value="1"/>
</dbReference>
<dbReference type="GO" id="GO:0008270">
    <property type="term" value="F:zinc ion binding"/>
    <property type="evidence" value="ECO:0007669"/>
    <property type="project" value="InterPro"/>
</dbReference>
<dbReference type="InterPro" id="IPR002502">
    <property type="entry name" value="Amidase_domain"/>
</dbReference>
<reference evidence="8" key="1">
    <citation type="submission" date="2016-10" db="EMBL/GenBank/DDBJ databases">
        <authorList>
            <person name="Varghese N."/>
            <person name="Submissions S."/>
        </authorList>
    </citation>
    <scope>NUCLEOTIDE SEQUENCE [LARGE SCALE GENOMIC DNA]</scope>
    <source>
        <strain evidence="8">CGMCC 4.7042</strain>
    </source>
</reference>
<gene>
    <name evidence="7" type="ORF">SAMN05444921_10242</name>
</gene>
<evidence type="ECO:0000256" key="3">
    <source>
        <dbReference type="SAM" id="MobiDB-lite"/>
    </source>
</evidence>
<evidence type="ECO:0000313" key="7">
    <source>
        <dbReference type="EMBL" id="SDL88700.1"/>
    </source>
</evidence>
<dbReference type="GO" id="GO:0009253">
    <property type="term" value="P:peptidoglycan catabolic process"/>
    <property type="evidence" value="ECO:0007669"/>
    <property type="project" value="InterPro"/>
</dbReference>
<protein>
    <submittedName>
        <fullName evidence="7">Repeat domain-containing protein</fullName>
    </submittedName>
</protein>
<name>A0A1G9NQN6_9ACTN</name>
<dbReference type="Pfam" id="PF13517">
    <property type="entry name" value="FG-GAP_3"/>
    <property type="match status" value="1"/>
</dbReference>
<accession>A0A1G9NQN6</accession>
<dbReference type="RefSeq" id="WP_244291812.1">
    <property type="nucleotide sequence ID" value="NZ_FNHI01000002.1"/>
</dbReference>
<feature type="region of interest" description="Disordered" evidence="3">
    <location>
        <begin position="25"/>
        <end position="72"/>
    </location>
</feature>
<dbReference type="PANTHER" id="PTHR11022">
    <property type="entry name" value="PEPTIDOGLYCAN RECOGNITION PROTEIN"/>
    <property type="match status" value="1"/>
</dbReference>
<dbReference type="Gene3D" id="2.130.10.130">
    <property type="entry name" value="Integrin alpha, N-terminal"/>
    <property type="match status" value="1"/>
</dbReference>
<dbReference type="PANTHER" id="PTHR11022:SF41">
    <property type="entry name" value="PEPTIDOGLYCAN-RECOGNITION PROTEIN LC-RELATED"/>
    <property type="match status" value="1"/>
</dbReference>
<dbReference type="GO" id="GO:0008745">
    <property type="term" value="F:N-acetylmuramoyl-L-alanine amidase activity"/>
    <property type="evidence" value="ECO:0007669"/>
    <property type="project" value="InterPro"/>
</dbReference>
<evidence type="ECO:0000256" key="1">
    <source>
        <dbReference type="ARBA" id="ARBA00007553"/>
    </source>
</evidence>
<comment type="similarity">
    <text evidence="1">Belongs to the N-acetylmuramoyl-L-alanine amidase 2 family.</text>
</comment>
<feature type="domain" description="Peptidoglycan recognition protein family" evidence="6">
    <location>
        <begin position="188"/>
        <end position="336"/>
    </location>
</feature>
<keyword evidence="2 4" id="KW-0732">Signal</keyword>
<dbReference type="EMBL" id="FNHI01000002">
    <property type="protein sequence ID" value="SDL88700.1"/>
    <property type="molecule type" value="Genomic_DNA"/>
</dbReference>
<feature type="signal peptide" evidence="4">
    <location>
        <begin position="1"/>
        <end position="24"/>
    </location>
</feature>
<dbReference type="Gene3D" id="3.40.80.10">
    <property type="entry name" value="Peptidoglycan recognition protein-like"/>
    <property type="match status" value="1"/>
</dbReference>
<dbReference type="InterPro" id="IPR036505">
    <property type="entry name" value="Amidase/PGRP_sf"/>
</dbReference>
<feature type="domain" description="N-acetylmuramoyl-L-alanine amidase" evidence="5">
    <location>
        <begin position="201"/>
        <end position="364"/>
    </location>
</feature>
<feature type="compositionally biased region" description="Acidic residues" evidence="3">
    <location>
        <begin position="411"/>
        <end position="425"/>
    </location>
</feature>
<feature type="region of interest" description="Disordered" evidence="3">
    <location>
        <begin position="380"/>
        <end position="430"/>
    </location>
</feature>
<organism evidence="7 8">
    <name type="scientific">Streptomyces wuyuanensis</name>
    <dbReference type="NCBI Taxonomy" id="1196353"/>
    <lineage>
        <taxon>Bacteria</taxon>
        <taxon>Bacillati</taxon>
        <taxon>Actinomycetota</taxon>
        <taxon>Actinomycetes</taxon>
        <taxon>Kitasatosporales</taxon>
        <taxon>Streptomycetaceae</taxon>
        <taxon>Streptomyces</taxon>
    </lineage>
</organism>
<evidence type="ECO:0000256" key="4">
    <source>
        <dbReference type="SAM" id="SignalP"/>
    </source>
</evidence>